<protein>
    <submittedName>
        <fullName evidence="2">Uncharacterized protein</fullName>
    </submittedName>
</protein>
<keyword evidence="1" id="KW-1185">Reference proteome</keyword>
<name>A0A914CMA7_9BILA</name>
<dbReference type="Proteomes" id="UP000887540">
    <property type="component" value="Unplaced"/>
</dbReference>
<evidence type="ECO:0000313" key="1">
    <source>
        <dbReference type="Proteomes" id="UP000887540"/>
    </source>
</evidence>
<accession>A0A914CMA7</accession>
<organism evidence="1 2">
    <name type="scientific">Acrobeloides nanus</name>
    <dbReference type="NCBI Taxonomy" id="290746"/>
    <lineage>
        <taxon>Eukaryota</taxon>
        <taxon>Metazoa</taxon>
        <taxon>Ecdysozoa</taxon>
        <taxon>Nematoda</taxon>
        <taxon>Chromadorea</taxon>
        <taxon>Rhabditida</taxon>
        <taxon>Tylenchina</taxon>
        <taxon>Cephalobomorpha</taxon>
        <taxon>Cephaloboidea</taxon>
        <taxon>Cephalobidae</taxon>
        <taxon>Acrobeloides</taxon>
    </lineage>
</organism>
<dbReference type="WBParaSite" id="ACRNAN_scaffold12381.g27519.t1">
    <property type="protein sequence ID" value="ACRNAN_scaffold12381.g27519.t1"/>
    <property type="gene ID" value="ACRNAN_scaffold12381.g27519"/>
</dbReference>
<sequence length="28" mass="3318">MERFRYVVDNPEWHDQDGKPPIFVGGDI</sequence>
<proteinExistence type="predicted"/>
<evidence type="ECO:0000313" key="2">
    <source>
        <dbReference type="WBParaSite" id="ACRNAN_scaffold12381.g27519.t1"/>
    </source>
</evidence>
<reference evidence="2" key="1">
    <citation type="submission" date="2022-11" db="UniProtKB">
        <authorList>
            <consortium name="WormBaseParasite"/>
        </authorList>
    </citation>
    <scope>IDENTIFICATION</scope>
</reference>
<dbReference type="AlphaFoldDB" id="A0A914CMA7"/>